<dbReference type="Proteomes" id="UP000682733">
    <property type="component" value="Unassembled WGS sequence"/>
</dbReference>
<organism evidence="2 3">
    <name type="scientific">Didymodactylos carnosus</name>
    <dbReference type="NCBI Taxonomy" id="1234261"/>
    <lineage>
        <taxon>Eukaryota</taxon>
        <taxon>Metazoa</taxon>
        <taxon>Spiralia</taxon>
        <taxon>Gnathifera</taxon>
        <taxon>Rotifera</taxon>
        <taxon>Eurotatoria</taxon>
        <taxon>Bdelloidea</taxon>
        <taxon>Philodinida</taxon>
        <taxon>Philodinidae</taxon>
        <taxon>Didymodactylos</taxon>
    </lineage>
</organism>
<proteinExistence type="predicted"/>
<protein>
    <submittedName>
        <fullName evidence="2">Uncharacterized protein</fullName>
    </submittedName>
</protein>
<feature type="non-terminal residue" evidence="2">
    <location>
        <position position="1"/>
    </location>
</feature>
<gene>
    <name evidence="1" type="ORF">OVA965_LOCUS35253</name>
    <name evidence="2" type="ORF">TMI583_LOCUS36214</name>
</gene>
<evidence type="ECO:0000313" key="3">
    <source>
        <dbReference type="Proteomes" id="UP000682733"/>
    </source>
</evidence>
<sequence>ICIVPSGIDTTHSTTIDNPTFATVSAPPTPTEIITSANELLYSHYDLE</sequence>
<name>A0A8S2T1F3_9BILA</name>
<dbReference type="EMBL" id="CAJOBA010052413">
    <property type="protein sequence ID" value="CAF4254577.1"/>
    <property type="molecule type" value="Genomic_DNA"/>
</dbReference>
<comment type="caution">
    <text evidence="2">The sequence shown here is derived from an EMBL/GenBank/DDBJ whole genome shotgun (WGS) entry which is preliminary data.</text>
</comment>
<accession>A0A8S2T1F3</accession>
<reference evidence="2" key="1">
    <citation type="submission" date="2021-02" db="EMBL/GenBank/DDBJ databases">
        <authorList>
            <person name="Nowell W R."/>
        </authorList>
    </citation>
    <scope>NUCLEOTIDE SEQUENCE</scope>
</reference>
<dbReference type="EMBL" id="CAJNOK010030547">
    <property type="protein sequence ID" value="CAF1461320.1"/>
    <property type="molecule type" value="Genomic_DNA"/>
</dbReference>
<evidence type="ECO:0000313" key="1">
    <source>
        <dbReference type="EMBL" id="CAF1461320.1"/>
    </source>
</evidence>
<evidence type="ECO:0000313" key="2">
    <source>
        <dbReference type="EMBL" id="CAF4254577.1"/>
    </source>
</evidence>
<dbReference type="AlphaFoldDB" id="A0A8S2T1F3"/>
<dbReference type="Proteomes" id="UP000677228">
    <property type="component" value="Unassembled WGS sequence"/>
</dbReference>